<dbReference type="CDD" id="cd00077">
    <property type="entry name" value="HDc"/>
    <property type="match status" value="1"/>
</dbReference>
<dbReference type="Gene3D" id="1.10.3210.10">
    <property type="entry name" value="Hypothetical protein af1432"/>
    <property type="match status" value="1"/>
</dbReference>
<dbReference type="PANTHER" id="PTHR43155:SF2">
    <property type="entry name" value="CYCLIC DI-GMP PHOSPHODIESTERASE PA4108"/>
    <property type="match status" value="1"/>
</dbReference>
<evidence type="ECO:0000313" key="2">
    <source>
        <dbReference type="EMBL" id="MFD2114593.1"/>
    </source>
</evidence>
<dbReference type="RefSeq" id="WP_377769606.1">
    <property type="nucleotide sequence ID" value="NZ_JBHUHO010000007.1"/>
</dbReference>
<dbReference type="SMART" id="SM00471">
    <property type="entry name" value="HDc"/>
    <property type="match status" value="1"/>
</dbReference>
<dbReference type="InterPro" id="IPR037522">
    <property type="entry name" value="HD_GYP_dom"/>
</dbReference>
<dbReference type="EMBL" id="JBHUHO010000007">
    <property type="protein sequence ID" value="MFD2114593.1"/>
    <property type="molecule type" value="Genomic_DNA"/>
</dbReference>
<dbReference type="NCBIfam" id="TIGR00277">
    <property type="entry name" value="HDIG"/>
    <property type="match status" value="1"/>
</dbReference>
<dbReference type="PROSITE" id="PS51832">
    <property type="entry name" value="HD_GYP"/>
    <property type="match status" value="1"/>
</dbReference>
<dbReference type="Proteomes" id="UP001597362">
    <property type="component" value="Unassembled WGS sequence"/>
</dbReference>
<dbReference type="InterPro" id="IPR006675">
    <property type="entry name" value="HDIG_dom"/>
</dbReference>
<dbReference type="Pfam" id="PF13487">
    <property type="entry name" value="HD_5"/>
    <property type="match status" value="1"/>
</dbReference>
<feature type="domain" description="HD-GYP" evidence="1">
    <location>
        <begin position="49"/>
        <end position="230"/>
    </location>
</feature>
<evidence type="ECO:0000313" key="3">
    <source>
        <dbReference type="Proteomes" id="UP001597362"/>
    </source>
</evidence>
<reference evidence="3" key="1">
    <citation type="journal article" date="2019" name="Int. J. Syst. Evol. Microbiol.">
        <title>The Global Catalogue of Microorganisms (GCM) 10K type strain sequencing project: providing services to taxonomists for standard genome sequencing and annotation.</title>
        <authorList>
            <consortium name="The Broad Institute Genomics Platform"/>
            <consortium name="The Broad Institute Genome Sequencing Center for Infectious Disease"/>
            <person name="Wu L."/>
            <person name="Ma J."/>
        </authorList>
    </citation>
    <scope>NUCLEOTIDE SEQUENCE [LARGE SCALE GENOMIC DNA]</scope>
    <source>
        <strain evidence="3">GH52</strain>
    </source>
</reference>
<dbReference type="InterPro" id="IPR003607">
    <property type="entry name" value="HD/PDEase_dom"/>
</dbReference>
<dbReference type="GO" id="GO:0016787">
    <property type="term" value="F:hydrolase activity"/>
    <property type="evidence" value="ECO:0007669"/>
    <property type="project" value="UniProtKB-KW"/>
</dbReference>
<organism evidence="2 3">
    <name type="scientific">Paenibacillus yanchengensis</name>
    <dbReference type="NCBI Taxonomy" id="2035833"/>
    <lineage>
        <taxon>Bacteria</taxon>
        <taxon>Bacillati</taxon>
        <taxon>Bacillota</taxon>
        <taxon>Bacilli</taxon>
        <taxon>Bacillales</taxon>
        <taxon>Paenibacillaceae</taxon>
        <taxon>Paenibacillus</taxon>
    </lineage>
</organism>
<dbReference type="SUPFAM" id="SSF109604">
    <property type="entry name" value="HD-domain/PDEase-like"/>
    <property type="match status" value="1"/>
</dbReference>
<dbReference type="EC" id="3.1.4.-" evidence="2"/>
<proteinExistence type="predicted"/>
<sequence>MILQVGWPTKFPNKDELEKTIRVLERKLGIPVDSMKHYERLIDILSTILFPEKKEPWYFFVPALARYSDWLYVHCIHVALLSLIIGNKFGYTKQMLFELALGAFFHDIGKIYIPMTILDKPDKLTAVETDIMREHARLGVAALSRYKLPATCLEIIGNHHERLDGSGYPQGLTADKISEQTQIVMVMDALDAISANRPYQVPRSFSQALTIIAKEKDKYAQHIVAAVAEL</sequence>
<protein>
    <submittedName>
        <fullName evidence="2">HD-GYP domain-containing protein</fullName>
        <ecNumber evidence="2">3.1.4.-</ecNumber>
    </submittedName>
</protein>
<accession>A0ABW4YFY7</accession>
<name>A0ABW4YFY7_9BACL</name>
<keyword evidence="2" id="KW-0378">Hydrolase</keyword>
<evidence type="ECO:0000259" key="1">
    <source>
        <dbReference type="PROSITE" id="PS51832"/>
    </source>
</evidence>
<dbReference type="PANTHER" id="PTHR43155">
    <property type="entry name" value="CYCLIC DI-GMP PHOSPHODIESTERASE PA4108-RELATED"/>
    <property type="match status" value="1"/>
</dbReference>
<gene>
    <name evidence="2" type="ORF">ACFSJH_02380</name>
</gene>
<comment type="caution">
    <text evidence="2">The sequence shown here is derived from an EMBL/GenBank/DDBJ whole genome shotgun (WGS) entry which is preliminary data.</text>
</comment>
<keyword evidence="3" id="KW-1185">Reference proteome</keyword>